<dbReference type="Gene3D" id="3.60.130.10">
    <property type="entry name" value="Clavaminate synthase-like"/>
    <property type="match status" value="1"/>
</dbReference>
<dbReference type="GO" id="GO:0017000">
    <property type="term" value="P:antibiotic biosynthetic process"/>
    <property type="evidence" value="ECO:0007669"/>
    <property type="project" value="UniProtKB-KW"/>
</dbReference>
<name>A0A812S2Z5_9DINO</name>
<feature type="non-terminal residue" evidence="4">
    <location>
        <position position="1"/>
    </location>
</feature>
<dbReference type="InterPro" id="IPR050411">
    <property type="entry name" value="AlphaKG_dependent_hydroxylases"/>
</dbReference>
<evidence type="ECO:0000313" key="4">
    <source>
        <dbReference type="EMBL" id="CAE7461589.1"/>
    </source>
</evidence>
<sequence length="141" mass="16098">EWTQKNTKCLKSAFFEYGALLFRGFQVEDALGFEEVALAMIPNLEKAYLGTSPRSQIQNTTYVFTAADFDSHRAVPVHLEMSFRDSPPATQLFYAKQVDQWRGGETPLTDFQAVWETLSGDPNLRSEFADGRVEYLRNMDD</sequence>
<dbReference type="Pfam" id="PF02668">
    <property type="entry name" value="TauD"/>
    <property type="match status" value="1"/>
</dbReference>
<evidence type="ECO:0000259" key="3">
    <source>
        <dbReference type="Pfam" id="PF02668"/>
    </source>
</evidence>
<dbReference type="GO" id="GO:0016491">
    <property type="term" value="F:oxidoreductase activity"/>
    <property type="evidence" value="ECO:0007669"/>
    <property type="project" value="UniProtKB-KW"/>
</dbReference>
<protein>
    <submittedName>
        <fullName evidence="4">DdaC protein</fullName>
    </submittedName>
</protein>
<dbReference type="PANTHER" id="PTHR10696">
    <property type="entry name" value="GAMMA-BUTYROBETAINE HYDROXYLASE-RELATED"/>
    <property type="match status" value="1"/>
</dbReference>
<evidence type="ECO:0000256" key="1">
    <source>
        <dbReference type="ARBA" id="ARBA00023002"/>
    </source>
</evidence>
<dbReference type="EMBL" id="CAJNDS010002403">
    <property type="protein sequence ID" value="CAE7461589.1"/>
    <property type="molecule type" value="Genomic_DNA"/>
</dbReference>
<evidence type="ECO:0000313" key="5">
    <source>
        <dbReference type="Proteomes" id="UP000604046"/>
    </source>
</evidence>
<organism evidence="4 5">
    <name type="scientific">Symbiodinium natans</name>
    <dbReference type="NCBI Taxonomy" id="878477"/>
    <lineage>
        <taxon>Eukaryota</taxon>
        <taxon>Sar</taxon>
        <taxon>Alveolata</taxon>
        <taxon>Dinophyceae</taxon>
        <taxon>Suessiales</taxon>
        <taxon>Symbiodiniaceae</taxon>
        <taxon>Symbiodinium</taxon>
    </lineage>
</organism>
<comment type="caution">
    <text evidence="4">The sequence shown here is derived from an EMBL/GenBank/DDBJ whole genome shotgun (WGS) entry which is preliminary data.</text>
</comment>
<evidence type="ECO:0000256" key="2">
    <source>
        <dbReference type="ARBA" id="ARBA00023194"/>
    </source>
</evidence>
<dbReference type="InterPro" id="IPR042098">
    <property type="entry name" value="TauD-like_sf"/>
</dbReference>
<proteinExistence type="predicted"/>
<gene>
    <name evidence="4" type="primary">ddaC</name>
    <name evidence="4" type="ORF">SNAT2548_LOCUS25669</name>
</gene>
<keyword evidence="2" id="KW-0045">Antibiotic biosynthesis</keyword>
<keyword evidence="5" id="KW-1185">Reference proteome</keyword>
<keyword evidence="1" id="KW-0560">Oxidoreductase</keyword>
<dbReference type="PANTHER" id="PTHR10696:SF56">
    <property type="entry name" value="TAUD_TFDA-LIKE DOMAIN-CONTAINING PROTEIN"/>
    <property type="match status" value="1"/>
</dbReference>
<dbReference type="OrthoDB" id="408743at2759"/>
<dbReference type="InterPro" id="IPR003819">
    <property type="entry name" value="TauD/TfdA-like"/>
</dbReference>
<feature type="non-terminal residue" evidence="4">
    <location>
        <position position="141"/>
    </location>
</feature>
<dbReference type="SUPFAM" id="SSF51197">
    <property type="entry name" value="Clavaminate synthase-like"/>
    <property type="match status" value="1"/>
</dbReference>
<feature type="domain" description="TauD/TfdA-like" evidence="3">
    <location>
        <begin position="6"/>
        <end position="120"/>
    </location>
</feature>
<dbReference type="Proteomes" id="UP000604046">
    <property type="component" value="Unassembled WGS sequence"/>
</dbReference>
<reference evidence="4" key="1">
    <citation type="submission" date="2021-02" db="EMBL/GenBank/DDBJ databases">
        <authorList>
            <person name="Dougan E. K."/>
            <person name="Rhodes N."/>
            <person name="Thang M."/>
            <person name="Chan C."/>
        </authorList>
    </citation>
    <scope>NUCLEOTIDE SEQUENCE</scope>
</reference>
<accession>A0A812S2Z5</accession>
<dbReference type="AlphaFoldDB" id="A0A812S2Z5"/>